<keyword evidence="2" id="KW-0732">Signal</keyword>
<feature type="signal peptide" evidence="2">
    <location>
        <begin position="1"/>
        <end position="29"/>
    </location>
</feature>
<dbReference type="EMBL" id="JAOWRF010000279">
    <property type="protein sequence ID" value="MCV3215702.1"/>
    <property type="molecule type" value="Genomic_DNA"/>
</dbReference>
<comment type="caution">
    <text evidence="3">The sequence shown here is derived from an EMBL/GenBank/DDBJ whole genome shotgun (WGS) entry which is preliminary data.</text>
</comment>
<feature type="region of interest" description="Disordered" evidence="1">
    <location>
        <begin position="29"/>
        <end position="80"/>
    </location>
</feature>
<accession>A0ABT3B2W6</accession>
<keyword evidence="4" id="KW-1185">Reference proteome</keyword>
<dbReference type="Proteomes" id="UP001526143">
    <property type="component" value="Unassembled WGS sequence"/>
</dbReference>
<protein>
    <recommendedName>
        <fullName evidence="5">Photosystem I reaction center subunit IV</fullName>
    </recommendedName>
</protein>
<feature type="compositionally biased region" description="Low complexity" evidence="1">
    <location>
        <begin position="32"/>
        <end position="57"/>
    </location>
</feature>
<dbReference type="PROSITE" id="PS51257">
    <property type="entry name" value="PROKAR_LIPOPROTEIN"/>
    <property type="match status" value="1"/>
</dbReference>
<dbReference type="RefSeq" id="WP_263747351.1">
    <property type="nucleotide sequence ID" value="NZ_JAOWRF010000279.1"/>
</dbReference>
<sequence>MNNLLKPRQSTIALALLAVLTLTSCGKKAETPDAGATASPASTPGSSTSNDSGQSGSNASIPPEAAKLGVKPTNATTCPNNALVKGEVTKKRGNIYRIAKSPDYDKVKPDICFKDTLTAEKAGFQAPK</sequence>
<proteinExistence type="predicted"/>
<evidence type="ECO:0000313" key="4">
    <source>
        <dbReference type="Proteomes" id="UP001526143"/>
    </source>
</evidence>
<evidence type="ECO:0008006" key="5">
    <source>
        <dbReference type="Google" id="ProtNLM"/>
    </source>
</evidence>
<feature type="chain" id="PRO_5046428893" description="Photosystem I reaction center subunit IV" evidence="2">
    <location>
        <begin position="30"/>
        <end position="128"/>
    </location>
</feature>
<organism evidence="3 4">
    <name type="scientific">Plectonema radiosum NIES-515</name>
    <dbReference type="NCBI Taxonomy" id="2986073"/>
    <lineage>
        <taxon>Bacteria</taxon>
        <taxon>Bacillati</taxon>
        <taxon>Cyanobacteriota</taxon>
        <taxon>Cyanophyceae</taxon>
        <taxon>Oscillatoriophycideae</taxon>
        <taxon>Oscillatoriales</taxon>
        <taxon>Microcoleaceae</taxon>
        <taxon>Plectonema</taxon>
    </lineage>
</organism>
<evidence type="ECO:0000256" key="2">
    <source>
        <dbReference type="SAM" id="SignalP"/>
    </source>
</evidence>
<name>A0ABT3B2W6_9CYAN</name>
<gene>
    <name evidence="3" type="ORF">OGM63_19665</name>
</gene>
<reference evidence="3 4" key="1">
    <citation type="submission" date="2022-10" db="EMBL/GenBank/DDBJ databases">
        <title>Identification of biosynthetic pathway for the production of the potent trypsin inhibitor radiosumin.</title>
        <authorList>
            <person name="Fewer D.P."/>
            <person name="Delbaje E."/>
            <person name="Ouyang X."/>
            <person name="Agostino P.D."/>
            <person name="Wahlsten M."/>
            <person name="Jokela J."/>
            <person name="Permi P."/>
            <person name="Haapaniemi E."/>
            <person name="Koistinen H."/>
        </authorList>
    </citation>
    <scope>NUCLEOTIDE SEQUENCE [LARGE SCALE GENOMIC DNA]</scope>
    <source>
        <strain evidence="3 4">NIES-515</strain>
    </source>
</reference>
<evidence type="ECO:0000256" key="1">
    <source>
        <dbReference type="SAM" id="MobiDB-lite"/>
    </source>
</evidence>
<evidence type="ECO:0000313" key="3">
    <source>
        <dbReference type="EMBL" id="MCV3215702.1"/>
    </source>
</evidence>